<dbReference type="GO" id="GO:0004527">
    <property type="term" value="F:exonuclease activity"/>
    <property type="evidence" value="ECO:0007669"/>
    <property type="project" value="UniProtKB-KW"/>
</dbReference>
<dbReference type="GO" id="GO:0003676">
    <property type="term" value="F:nucleic acid binding"/>
    <property type="evidence" value="ECO:0007669"/>
    <property type="project" value="InterPro"/>
</dbReference>
<dbReference type="KEGG" id="erl:AOC36_04090"/>
<dbReference type="InterPro" id="IPR003156">
    <property type="entry name" value="DHHA1_dom"/>
</dbReference>
<dbReference type="Gene3D" id="3.90.1640.30">
    <property type="match status" value="1"/>
</dbReference>
<dbReference type="SUPFAM" id="SSF64182">
    <property type="entry name" value="DHH phosphoesterases"/>
    <property type="match status" value="1"/>
</dbReference>
<accession>A0A109UGT8</accession>
<evidence type="ECO:0000259" key="2">
    <source>
        <dbReference type="Pfam" id="PF02272"/>
    </source>
</evidence>
<feature type="domain" description="DDH" evidence="1">
    <location>
        <begin position="62"/>
        <end position="187"/>
    </location>
</feature>
<evidence type="ECO:0000313" key="4">
    <source>
        <dbReference type="Proteomes" id="UP000063781"/>
    </source>
</evidence>
<organism evidence="3 4">
    <name type="scientific">Erysipelothrix larvae</name>
    <dbReference type="NCBI Taxonomy" id="1514105"/>
    <lineage>
        <taxon>Bacteria</taxon>
        <taxon>Bacillati</taxon>
        <taxon>Bacillota</taxon>
        <taxon>Erysipelotrichia</taxon>
        <taxon>Erysipelotrichales</taxon>
        <taxon>Erysipelotrichaceae</taxon>
        <taxon>Erysipelothrix</taxon>
    </lineage>
</organism>
<name>A0A109UGT8_9FIRM</name>
<evidence type="ECO:0000259" key="1">
    <source>
        <dbReference type="Pfam" id="PF01368"/>
    </source>
</evidence>
<dbReference type="Proteomes" id="UP000063781">
    <property type="component" value="Chromosome"/>
</dbReference>
<dbReference type="PANTHER" id="PTHR30255:SF2">
    <property type="entry name" value="SINGLE-STRANDED-DNA-SPECIFIC EXONUCLEASE RECJ"/>
    <property type="match status" value="1"/>
</dbReference>
<evidence type="ECO:0000313" key="3">
    <source>
        <dbReference type="EMBL" id="AMC93180.1"/>
    </source>
</evidence>
<sequence length="519" mass="57835">MKYYQNLDCDPRFSSESIFCQKIFSLLNLSDDKVEELLKPSQHVVHDAVLFDVVSFMKQSKKLMICGDYDCDGITSTTIAMILAKKLGVEAGYYIPNRIDEGYGANKNTLKLAFEKGYDAVMMIDNGVKALEAIHYAHEVGMKVCIVDHHTYDEAPPVDVFVHPDVLSPYCDTMCAAGLMYTICETNGYADDYLLALGCIGTLGDVMPLWHKNREIVMEGLKALNKHQFLPLVSLLNTKNAPIDAMMVSFQIVPKINAVGRMADMVNVNTMIPYLMADDENLILNFCAQVNSVNTVRKNLGQDLKTIALDMIDESMPVNIISDERFHEGLLGIVANQLTTLTGKPTMVFQKVSEGYKGSARSKTISLSELFSKVNDAYFIAMGGHDFAYGMTIHDHQFEAFSHEVQSVAKTLESVKQDDAIVLMDEPLTKSMLESISKFEPYGPGFQLPLFAIECPDAVSVYPIGTSGFRFSFKNFWLKSAVYFNPSAKFDGDNMPKMLIGRFSIHSQYGLSFTVESVL</sequence>
<evidence type="ECO:0008006" key="5">
    <source>
        <dbReference type="Google" id="ProtNLM"/>
    </source>
</evidence>
<dbReference type="AlphaFoldDB" id="A0A109UGT8"/>
<proteinExistence type="predicted"/>
<dbReference type="InterPro" id="IPR038763">
    <property type="entry name" value="DHH_sf"/>
</dbReference>
<dbReference type="Pfam" id="PF02272">
    <property type="entry name" value="DHHA1"/>
    <property type="match status" value="1"/>
</dbReference>
<dbReference type="STRING" id="1514105.AOC36_04090"/>
<dbReference type="InterPro" id="IPR001667">
    <property type="entry name" value="DDH_dom"/>
</dbReference>
<keyword evidence="4" id="KW-1185">Reference proteome</keyword>
<dbReference type="OrthoDB" id="9809852at2"/>
<dbReference type="EMBL" id="CP013213">
    <property type="protein sequence ID" value="AMC93180.1"/>
    <property type="molecule type" value="Genomic_DNA"/>
</dbReference>
<dbReference type="InterPro" id="IPR051673">
    <property type="entry name" value="SSDNA_exonuclease_RecJ"/>
</dbReference>
<protein>
    <recommendedName>
        <fullName evidence="5">Single-stranded-DNA-specific exonuclease RecJ</fullName>
    </recommendedName>
</protein>
<reference evidence="3 4" key="1">
    <citation type="submission" date="2015-10" db="EMBL/GenBank/DDBJ databases">
        <title>Erysipelothrix larvae sp. LV19 isolated from the larval gut of the rhinoceros beetle, Trypoxylus dichotomus.</title>
        <authorList>
            <person name="Lim S."/>
            <person name="Kim B.-C."/>
        </authorList>
    </citation>
    <scope>NUCLEOTIDE SEQUENCE [LARGE SCALE GENOMIC DNA]</scope>
    <source>
        <strain evidence="3 4">LV19</strain>
    </source>
</reference>
<feature type="domain" description="DHHA1" evidence="2">
    <location>
        <begin position="323"/>
        <end position="410"/>
    </location>
</feature>
<gene>
    <name evidence="3" type="ORF">AOC36_04090</name>
</gene>
<dbReference type="Pfam" id="PF01368">
    <property type="entry name" value="DHH"/>
    <property type="match status" value="1"/>
</dbReference>
<dbReference type="PANTHER" id="PTHR30255">
    <property type="entry name" value="SINGLE-STRANDED-DNA-SPECIFIC EXONUCLEASE RECJ"/>
    <property type="match status" value="1"/>
</dbReference>
<dbReference type="Gene3D" id="3.10.310.30">
    <property type="match status" value="1"/>
</dbReference>
<dbReference type="RefSeq" id="WP_067631696.1">
    <property type="nucleotide sequence ID" value="NZ_CP013213.1"/>
</dbReference>